<organism evidence="3 4">
    <name type="scientific">Bythopirellula goksoeyrii</name>
    <dbReference type="NCBI Taxonomy" id="1400387"/>
    <lineage>
        <taxon>Bacteria</taxon>
        <taxon>Pseudomonadati</taxon>
        <taxon>Planctomycetota</taxon>
        <taxon>Planctomycetia</taxon>
        <taxon>Pirellulales</taxon>
        <taxon>Lacipirellulaceae</taxon>
        <taxon>Bythopirellula</taxon>
    </lineage>
</organism>
<dbReference type="AlphaFoldDB" id="A0A5B9QCJ0"/>
<evidence type="ECO:0000313" key="3">
    <source>
        <dbReference type="EMBL" id="QEG35519.1"/>
    </source>
</evidence>
<evidence type="ECO:0000313" key="4">
    <source>
        <dbReference type="Proteomes" id="UP000323917"/>
    </source>
</evidence>
<name>A0A5B9QCJ0_9BACT</name>
<feature type="region of interest" description="Disordered" evidence="1">
    <location>
        <begin position="69"/>
        <end position="99"/>
    </location>
</feature>
<gene>
    <name evidence="3" type="ORF">Pr1d_28200</name>
</gene>
<keyword evidence="2" id="KW-0472">Membrane</keyword>
<accession>A0A5B9QCJ0</accession>
<dbReference type="Proteomes" id="UP000323917">
    <property type="component" value="Chromosome"/>
</dbReference>
<protein>
    <submittedName>
        <fullName evidence="3">Uncharacterized protein</fullName>
    </submittedName>
</protein>
<reference evidence="3 4" key="1">
    <citation type="submission" date="2019-08" db="EMBL/GenBank/DDBJ databases">
        <title>Deep-cultivation of Planctomycetes and their phenomic and genomic characterization uncovers novel biology.</title>
        <authorList>
            <person name="Wiegand S."/>
            <person name="Jogler M."/>
            <person name="Boedeker C."/>
            <person name="Pinto D."/>
            <person name="Vollmers J."/>
            <person name="Rivas-Marin E."/>
            <person name="Kohn T."/>
            <person name="Peeters S.H."/>
            <person name="Heuer A."/>
            <person name="Rast P."/>
            <person name="Oberbeckmann S."/>
            <person name="Bunk B."/>
            <person name="Jeske O."/>
            <person name="Meyerdierks A."/>
            <person name="Storesund J.E."/>
            <person name="Kallscheuer N."/>
            <person name="Luecker S."/>
            <person name="Lage O.M."/>
            <person name="Pohl T."/>
            <person name="Merkel B.J."/>
            <person name="Hornburger P."/>
            <person name="Mueller R.-W."/>
            <person name="Bruemmer F."/>
            <person name="Labrenz M."/>
            <person name="Spormann A.M."/>
            <person name="Op den Camp H."/>
            <person name="Overmann J."/>
            <person name="Amann R."/>
            <person name="Jetten M.S.M."/>
            <person name="Mascher T."/>
            <person name="Medema M.H."/>
            <person name="Devos D.P."/>
            <person name="Kaster A.-K."/>
            <person name="Ovreas L."/>
            <person name="Rohde M."/>
            <person name="Galperin M.Y."/>
            <person name="Jogler C."/>
        </authorList>
    </citation>
    <scope>NUCLEOTIDE SEQUENCE [LARGE SCALE GENOMIC DNA]</scope>
    <source>
        <strain evidence="3 4">Pr1d</strain>
    </source>
</reference>
<dbReference type="EMBL" id="CP042913">
    <property type="protein sequence ID" value="QEG35519.1"/>
    <property type="molecule type" value="Genomic_DNA"/>
</dbReference>
<dbReference type="KEGG" id="bgok:Pr1d_28200"/>
<evidence type="ECO:0000256" key="1">
    <source>
        <dbReference type="SAM" id="MobiDB-lite"/>
    </source>
</evidence>
<proteinExistence type="predicted"/>
<feature type="transmembrane region" description="Helical" evidence="2">
    <location>
        <begin position="40"/>
        <end position="62"/>
    </location>
</feature>
<keyword evidence="2" id="KW-1133">Transmembrane helix</keyword>
<evidence type="ECO:0000256" key="2">
    <source>
        <dbReference type="SAM" id="Phobius"/>
    </source>
</evidence>
<keyword evidence="4" id="KW-1185">Reference proteome</keyword>
<keyword evidence="2" id="KW-0812">Transmembrane</keyword>
<sequence>MFLPRFTLRSTLKWVTICALFSLVLARAVAGSYWAIALSVAVLSIVFVLLVHACTYVIVMALSKVLRKEQLPSRTPQGGIQANPDDRYLPESTASPRSS</sequence>